<proteinExistence type="predicted"/>
<dbReference type="Pfam" id="PF00486">
    <property type="entry name" value="Trans_reg_C"/>
    <property type="match status" value="1"/>
</dbReference>
<dbReference type="PROSITE" id="PS50110">
    <property type="entry name" value="RESPONSE_REGULATORY"/>
    <property type="match status" value="1"/>
</dbReference>
<dbReference type="GO" id="GO:0006355">
    <property type="term" value="P:regulation of DNA-templated transcription"/>
    <property type="evidence" value="ECO:0007669"/>
    <property type="project" value="InterPro"/>
</dbReference>
<dbReference type="SMART" id="SM00862">
    <property type="entry name" value="Trans_reg_C"/>
    <property type="match status" value="1"/>
</dbReference>
<keyword evidence="1" id="KW-0597">Phosphoprotein</keyword>
<dbReference type="InterPro" id="IPR011006">
    <property type="entry name" value="CheY-like_superfamily"/>
</dbReference>
<dbReference type="SUPFAM" id="SSF52172">
    <property type="entry name" value="CheY-like"/>
    <property type="match status" value="1"/>
</dbReference>
<feature type="DNA-binding region" description="OmpR/PhoB-type" evidence="5">
    <location>
        <begin position="131"/>
        <end position="234"/>
    </location>
</feature>
<dbReference type="Gene3D" id="3.40.50.2300">
    <property type="match status" value="1"/>
</dbReference>
<evidence type="ECO:0000256" key="2">
    <source>
        <dbReference type="ARBA" id="ARBA00023012"/>
    </source>
</evidence>
<name>A0A857JAF0_9BURK</name>
<protein>
    <submittedName>
        <fullName evidence="8">Response regulator</fullName>
    </submittedName>
</protein>
<evidence type="ECO:0000259" key="6">
    <source>
        <dbReference type="PROSITE" id="PS50110"/>
    </source>
</evidence>
<dbReference type="CDD" id="cd00383">
    <property type="entry name" value="trans_reg_C"/>
    <property type="match status" value="1"/>
</dbReference>
<sequence length="243" mass="27454">MRVAILDEDGKQRTVLTNILSKISIGDAVVSPSVFNSGARLRAALRHETYDLLILAWKAPDMDGIDLLQWLRNFQKSEVPVIMLNSRHSDQDIARALGKGADDYLVKPVKPLEFGARVTRLLQRRSGSAKAPQVEFGNWSFDRSSTSLQLARKAGPKRIVLTEREYRLALALFQHLGSTLSRSHLLEYSGASGEEMRSRALDSHMYRLRNKLFRQPEHGLRLKTIYGQGYRLERLAGADGRLQ</sequence>
<dbReference type="InterPro" id="IPR036388">
    <property type="entry name" value="WH-like_DNA-bd_sf"/>
</dbReference>
<dbReference type="Gene3D" id="1.10.10.10">
    <property type="entry name" value="Winged helix-like DNA-binding domain superfamily/Winged helix DNA-binding domain"/>
    <property type="match status" value="1"/>
</dbReference>
<dbReference type="PANTHER" id="PTHR48111">
    <property type="entry name" value="REGULATOR OF RPOS"/>
    <property type="match status" value="1"/>
</dbReference>
<dbReference type="KEGG" id="xyk:GT347_20750"/>
<dbReference type="GO" id="GO:0000156">
    <property type="term" value="F:phosphorelay response regulator activity"/>
    <property type="evidence" value="ECO:0007669"/>
    <property type="project" value="TreeGrafter"/>
</dbReference>
<keyword evidence="3 5" id="KW-0238">DNA-binding</keyword>
<dbReference type="InterPro" id="IPR001789">
    <property type="entry name" value="Sig_transdc_resp-reg_receiver"/>
</dbReference>
<dbReference type="Pfam" id="PF00072">
    <property type="entry name" value="Response_reg"/>
    <property type="match status" value="1"/>
</dbReference>
<keyword evidence="2" id="KW-0902">Two-component regulatory system</keyword>
<dbReference type="Proteomes" id="UP000464787">
    <property type="component" value="Chromosome"/>
</dbReference>
<dbReference type="InterPro" id="IPR016032">
    <property type="entry name" value="Sig_transdc_resp-reg_C-effctor"/>
</dbReference>
<dbReference type="InterPro" id="IPR039420">
    <property type="entry name" value="WalR-like"/>
</dbReference>
<comment type="caution">
    <text evidence="4">Lacks conserved residue(s) required for the propagation of feature annotation.</text>
</comment>
<evidence type="ECO:0000259" key="7">
    <source>
        <dbReference type="PROSITE" id="PS51755"/>
    </source>
</evidence>
<accession>A0A857JAF0</accession>
<evidence type="ECO:0000313" key="9">
    <source>
        <dbReference type="Proteomes" id="UP000464787"/>
    </source>
</evidence>
<dbReference type="AlphaFoldDB" id="A0A857JAF0"/>
<gene>
    <name evidence="8" type="ORF">GT347_20750</name>
</gene>
<evidence type="ECO:0000256" key="5">
    <source>
        <dbReference type="PROSITE-ProRule" id="PRU01091"/>
    </source>
</evidence>
<keyword evidence="9" id="KW-1185">Reference proteome</keyword>
<evidence type="ECO:0000256" key="3">
    <source>
        <dbReference type="ARBA" id="ARBA00023125"/>
    </source>
</evidence>
<evidence type="ECO:0000313" key="8">
    <source>
        <dbReference type="EMBL" id="QHJ00194.1"/>
    </source>
</evidence>
<dbReference type="EMBL" id="CP047650">
    <property type="protein sequence ID" value="QHJ00194.1"/>
    <property type="molecule type" value="Genomic_DNA"/>
</dbReference>
<dbReference type="PANTHER" id="PTHR48111:SF40">
    <property type="entry name" value="PHOSPHATE REGULON TRANSCRIPTIONAL REGULATORY PROTEIN PHOB"/>
    <property type="match status" value="1"/>
</dbReference>
<dbReference type="InterPro" id="IPR001867">
    <property type="entry name" value="OmpR/PhoB-type_DNA-bd"/>
</dbReference>
<reference evidence="8 9" key="1">
    <citation type="submission" date="2020-01" db="EMBL/GenBank/DDBJ databases">
        <title>Genome sequencing of strain KACC 21265.</title>
        <authorList>
            <person name="Heo J."/>
            <person name="Kim S.-J."/>
            <person name="Kim J.-S."/>
            <person name="Hong S.-B."/>
            <person name="Kwon S.-W."/>
        </authorList>
    </citation>
    <scope>NUCLEOTIDE SEQUENCE [LARGE SCALE GENOMIC DNA]</scope>
    <source>
        <strain evidence="8 9">KACC 21265</strain>
    </source>
</reference>
<dbReference type="SMART" id="SM00448">
    <property type="entry name" value="REC"/>
    <property type="match status" value="1"/>
</dbReference>
<dbReference type="GO" id="GO:0005829">
    <property type="term" value="C:cytosol"/>
    <property type="evidence" value="ECO:0007669"/>
    <property type="project" value="TreeGrafter"/>
</dbReference>
<dbReference type="GO" id="GO:0000976">
    <property type="term" value="F:transcription cis-regulatory region binding"/>
    <property type="evidence" value="ECO:0007669"/>
    <property type="project" value="TreeGrafter"/>
</dbReference>
<feature type="domain" description="OmpR/PhoB-type" evidence="7">
    <location>
        <begin position="131"/>
        <end position="234"/>
    </location>
</feature>
<evidence type="ECO:0000256" key="4">
    <source>
        <dbReference type="PROSITE-ProRule" id="PRU00169"/>
    </source>
</evidence>
<evidence type="ECO:0000256" key="1">
    <source>
        <dbReference type="ARBA" id="ARBA00022553"/>
    </source>
</evidence>
<dbReference type="GO" id="GO:0032993">
    <property type="term" value="C:protein-DNA complex"/>
    <property type="evidence" value="ECO:0007669"/>
    <property type="project" value="TreeGrafter"/>
</dbReference>
<dbReference type="CDD" id="cd00156">
    <property type="entry name" value="REC"/>
    <property type="match status" value="1"/>
</dbReference>
<dbReference type="PROSITE" id="PS51755">
    <property type="entry name" value="OMPR_PHOB"/>
    <property type="match status" value="1"/>
</dbReference>
<feature type="domain" description="Response regulatory" evidence="6">
    <location>
        <begin position="2"/>
        <end position="122"/>
    </location>
</feature>
<dbReference type="SUPFAM" id="SSF46894">
    <property type="entry name" value="C-terminal effector domain of the bipartite response regulators"/>
    <property type="match status" value="1"/>
</dbReference>
<organism evidence="8 9">
    <name type="scientific">Xylophilus rhododendri</name>
    <dbReference type="NCBI Taxonomy" id="2697032"/>
    <lineage>
        <taxon>Bacteria</taxon>
        <taxon>Pseudomonadati</taxon>
        <taxon>Pseudomonadota</taxon>
        <taxon>Betaproteobacteria</taxon>
        <taxon>Burkholderiales</taxon>
        <taxon>Xylophilus</taxon>
    </lineage>
</organism>